<evidence type="ECO:0008006" key="3">
    <source>
        <dbReference type="Google" id="ProtNLM"/>
    </source>
</evidence>
<comment type="caution">
    <text evidence="1">The sequence shown here is derived from an EMBL/GenBank/DDBJ whole genome shotgun (WGS) entry which is preliminary data.</text>
</comment>
<dbReference type="InterPro" id="IPR016084">
    <property type="entry name" value="Haem_Oase-like_multi-hlx"/>
</dbReference>
<dbReference type="Pfam" id="PF01126">
    <property type="entry name" value="Heme_oxygenase"/>
    <property type="match status" value="1"/>
</dbReference>
<name>A0ABR5VHW7_MARGR</name>
<dbReference type="InterPro" id="IPR016053">
    <property type="entry name" value="Haem_Oase-like"/>
</dbReference>
<dbReference type="Gene3D" id="1.20.910.10">
    <property type="entry name" value="Heme oxygenase-like"/>
    <property type="match status" value="1"/>
</dbReference>
<sequence>MEQERAAMSQAPRPMSPPPAAALAAALRQATAAAHRAVETLPLSRRLLAPDLTLDEYRDYLDRLTRLYQGLEPHLTTIVPDALRRRLGVRPRLAALRDDLVRLDTEPPAPHNTLPARLCAEQRLDCGVGALYVLEGSTLGGQLIARRLRARFGAHFTATDAIDPHGAAVGAHWRAFTRTLDALEHEGRINRPLVLHGAMTVFADIAGALSLAPLDIGRARAQAGRG</sequence>
<reference evidence="1 2" key="1">
    <citation type="submission" date="2016-02" db="EMBL/GenBank/DDBJ databases">
        <title>Genome sequence of Marichromatium gracile YL-28, a purple sulfur bacterium.</title>
        <authorList>
            <person name="Zhao C."/>
            <person name="Hong X."/>
            <person name="Chen S."/>
            <person name="Yang S."/>
        </authorList>
    </citation>
    <scope>NUCLEOTIDE SEQUENCE [LARGE SCALE GENOMIC DNA]</scope>
    <source>
        <strain evidence="1 2">YL28</strain>
    </source>
</reference>
<gene>
    <name evidence="1" type="ORF">AY586_09835</name>
</gene>
<keyword evidence="2" id="KW-1185">Reference proteome</keyword>
<dbReference type="EMBL" id="LSYU01000034">
    <property type="protein sequence ID" value="KXX65353.1"/>
    <property type="molecule type" value="Genomic_DNA"/>
</dbReference>
<dbReference type="CDD" id="cd19166">
    <property type="entry name" value="HemeO-bac"/>
    <property type="match status" value="1"/>
</dbReference>
<evidence type="ECO:0000313" key="2">
    <source>
        <dbReference type="Proteomes" id="UP000075766"/>
    </source>
</evidence>
<evidence type="ECO:0000313" key="1">
    <source>
        <dbReference type="EMBL" id="KXX65353.1"/>
    </source>
</evidence>
<dbReference type="SUPFAM" id="SSF48613">
    <property type="entry name" value="Heme oxygenase-like"/>
    <property type="match status" value="1"/>
</dbReference>
<organism evidence="1 2">
    <name type="scientific">Marichromatium gracile</name>
    <name type="common">Chromatium gracile</name>
    <dbReference type="NCBI Taxonomy" id="1048"/>
    <lineage>
        <taxon>Bacteria</taxon>
        <taxon>Pseudomonadati</taxon>
        <taxon>Pseudomonadota</taxon>
        <taxon>Gammaproteobacteria</taxon>
        <taxon>Chromatiales</taxon>
        <taxon>Chromatiaceae</taxon>
        <taxon>Marichromatium</taxon>
    </lineage>
</organism>
<protein>
    <recommendedName>
        <fullName evidence="3">Heme oxygenase</fullName>
    </recommendedName>
</protein>
<accession>A0ABR5VHW7</accession>
<dbReference type="Proteomes" id="UP000075766">
    <property type="component" value="Unassembled WGS sequence"/>
</dbReference>
<proteinExistence type="predicted"/>